<keyword evidence="3" id="KW-0560">Oxidoreductase</keyword>
<keyword evidence="5" id="KW-1185">Reference proteome</keyword>
<accession>A0A8K0X427</accession>
<evidence type="ECO:0000256" key="1">
    <source>
        <dbReference type="ARBA" id="ARBA00006484"/>
    </source>
</evidence>
<dbReference type="PRINTS" id="PR00081">
    <property type="entry name" value="GDHRDH"/>
</dbReference>
<protein>
    <submittedName>
        <fullName evidence="4">Uncharacterized protein</fullName>
    </submittedName>
</protein>
<dbReference type="PANTHER" id="PTHR24321">
    <property type="entry name" value="DEHYDROGENASES, SHORT CHAIN"/>
    <property type="match status" value="1"/>
</dbReference>
<dbReference type="Pfam" id="PF13561">
    <property type="entry name" value="adh_short_C2"/>
    <property type="match status" value="1"/>
</dbReference>
<dbReference type="Proteomes" id="UP000813385">
    <property type="component" value="Unassembled WGS sequence"/>
</dbReference>
<organism evidence="4 5">
    <name type="scientific">Plectosphaerella cucumerina</name>
    <dbReference type="NCBI Taxonomy" id="40658"/>
    <lineage>
        <taxon>Eukaryota</taxon>
        <taxon>Fungi</taxon>
        <taxon>Dikarya</taxon>
        <taxon>Ascomycota</taxon>
        <taxon>Pezizomycotina</taxon>
        <taxon>Sordariomycetes</taxon>
        <taxon>Hypocreomycetidae</taxon>
        <taxon>Glomerellales</taxon>
        <taxon>Plectosphaerellaceae</taxon>
        <taxon>Plectosphaerella</taxon>
    </lineage>
</organism>
<dbReference type="InterPro" id="IPR002347">
    <property type="entry name" value="SDR_fam"/>
</dbReference>
<dbReference type="CDD" id="cd05233">
    <property type="entry name" value="SDR_c"/>
    <property type="match status" value="1"/>
</dbReference>
<dbReference type="PRINTS" id="PR00080">
    <property type="entry name" value="SDRFAMILY"/>
</dbReference>
<dbReference type="GO" id="GO:0016491">
    <property type="term" value="F:oxidoreductase activity"/>
    <property type="evidence" value="ECO:0007669"/>
    <property type="project" value="UniProtKB-KW"/>
</dbReference>
<dbReference type="PANTHER" id="PTHR24321:SF8">
    <property type="entry name" value="ESTRADIOL 17-BETA-DEHYDROGENASE 8-RELATED"/>
    <property type="match status" value="1"/>
</dbReference>
<dbReference type="InterPro" id="IPR036291">
    <property type="entry name" value="NAD(P)-bd_dom_sf"/>
</dbReference>
<comment type="caution">
    <text evidence="4">The sequence shown here is derived from an EMBL/GenBank/DDBJ whole genome shotgun (WGS) entry which is preliminary data.</text>
</comment>
<dbReference type="FunFam" id="3.40.50.720:FF:000084">
    <property type="entry name" value="Short-chain dehydrogenase reductase"/>
    <property type="match status" value="1"/>
</dbReference>
<name>A0A8K0X427_9PEZI</name>
<dbReference type="InterPro" id="IPR020904">
    <property type="entry name" value="Sc_DH/Rdtase_CS"/>
</dbReference>
<dbReference type="EMBL" id="JAGPXD010000004">
    <property type="protein sequence ID" value="KAH7359407.1"/>
    <property type="molecule type" value="Genomic_DNA"/>
</dbReference>
<proteinExistence type="inferred from homology"/>
<comment type="similarity">
    <text evidence="1">Belongs to the short-chain dehydrogenases/reductases (SDR) family.</text>
</comment>
<gene>
    <name evidence="4" type="ORF">B0T11DRAFT_259296</name>
</gene>
<dbReference type="PROSITE" id="PS00061">
    <property type="entry name" value="ADH_SHORT"/>
    <property type="match status" value="1"/>
</dbReference>
<dbReference type="SUPFAM" id="SSF51735">
    <property type="entry name" value="NAD(P)-binding Rossmann-fold domains"/>
    <property type="match status" value="1"/>
</dbReference>
<evidence type="ECO:0000313" key="4">
    <source>
        <dbReference type="EMBL" id="KAH7359407.1"/>
    </source>
</evidence>
<evidence type="ECO:0000256" key="3">
    <source>
        <dbReference type="ARBA" id="ARBA00023002"/>
    </source>
</evidence>
<dbReference type="OrthoDB" id="47007at2759"/>
<evidence type="ECO:0000313" key="5">
    <source>
        <dbReference type="Proteomes" id="UP000813385"/>
    </source>
</evidence>
<keyword evidence="2" id="KW-0521">NADP</keyword>
<dbReference type="Gene3D" id="3.40.50.720">
    <property type="entry name" value="NAD(P)-binding Rossmann-like Domain"/>
    <property type="match status" value="1"/>
</dbReference>
<sequence length="260" mass="27993">MAQQQYAQYPSLEDRIVVISGGATGIGGYMTESFALQGSQVIILDIQDEPAKKLIDDLTAIGVKNPPEFHHCDMTDISGAVRTTAATILEKHPKIHGLINNAANDTRMSTMDITLEMWDQGVNVNLRHVFFLTQALLPGLLAASGTSTVVNLGSIAWVVPATGIVPYTTSKAAIVGLTRTLAHEFGPQGVRVNSVLPGAIATERQIKEIITTEYEEHVMSRQALKRLLRPADVARLALWLVSDDGAGVTSQNLIVDGGWV</sequence>
<evidence type="ECO:0000256" key="2">
    <source>
        <dbReference type="ARBA" id="ARBA00022857"/>
    </source>
</evidence>
<dbReference type="AlphaFoldDB" id="A0A8K0X427"/>
<reference evidence="4" key="1">
    <citation type="journal article" date="2021" name="Nat. Commun.">
        <title>Genetic determinants of endophytism in the Arabidopsis root mycobiome.</title>
        <authorList>
            <person name="Mesny F."/>
            <person name="Miyauchi S."/>
            <person name="Thiergart T."/>
            <person name="Pickel B."/>
            <person name="Atanasova L."/>
            <person name="Karlsson M."/>
            <person name="Huettel B."/>
            <person name="Barry K.W."/>
            <person name="Haridas S."/>
            <person name="Chen C."/>
            <person name="Bauer D."/>
            <person name="Andreopoulos W."/>
            <person name="Pangilinan J."/>
            <person name="LaButti K."/>
            <person name="Riley R."/>
            <person name="Lipzen A."/>
            <person name="Clum A."/>
            <person name="Drula E."/>
            <person name="Henrissat B."/>
            <person name="Kohler A."/>
            <person name="Grigoriev I.V."/>
            <person name="Martin F.M."/>
            <person name="Hacquard S."/>
        </authorList>
    </citation>
    <scope>NUCLEOTIDE SEQUENCE</scope>
    <source>
        <strain evidence="4">MPI-CAGE-AT-0016</strain>
    </source>
</reference>